<accession>A0A2R4XHW6</accession>
<dbReference type="EMBL" id="CP028901">
    <property type="protein sequence ID" value="AWB33353.1"/>
    <property type="molecule type" value="Genomic_DNA"/>
</dbReference>
<gene>
    <name evidence="2" type="ORF">DBV39_06140</name>
</gene>
<sequence>MFRHATPARGLTSILKAFATLVSVTVIASIAHAQPVQASLPTQDLYAGMHRIVTEVAASPDQRAIGLMGRKSLPDNHGMLFVFESPQRQCFWMEQTFVPLSIAFLKEDGTITNIEHMEPLSRASHCSSEPVRLALEVNQGWFEQRNIKSGMQIRGLPGKQ</sequence>
<dbReference type="RefSeq" id="WP_108620782.1">
    <property type="nucleotide sequence ID" value="NZ_CP028901.1"/>
</dbReference>
<name>A0A2R4XHW6_9BURK</name>
<evidence type="ECO:0000313" key="2">
    <source>
        <dbReference type="EMBL" id="AWB33353.1"/>
    </source>
</evidence>
<dbReference type="Gene3D" id="2.60.120.1140">
    <property type="entry name" value="Protein of unknown function DUF192"/>
    <property type="match status" value="1"/>
</dbReference>
<dbReference type="Pfam" id="PF02643">
    <property type="entry name" value="DUF192"/>
    <property type="match status" value="1"/>
</dbReference>
<feature type="signal peptide" evidence="1">
    <location>
        <begin position="1"/>
        <end position="33"/>
    </location>
</feature>
<dbReference type="Proteomes" id="UP000244571">
    <property type="component" value="Chromosome"/>
</dbReference>
<dbReference type="PANTHER" id="PTHR37953:SF1">
    <property type="entry name" value="UPF0127 PROTEIN MJ1496"/>
    <property type="match status" value="1"/>
</dbReference>
<dbReference type="KEGG" id="boz:DBV39_06140"/>
<dbReference type="InterPro" id="IPR003795">
    <property type="entry name" value="DUF192"/>
</dbReference>
<dbReference type="PANTHER" id="PTHR37953">
    <property type="entry name" value="UPF0127 PROTEIN MJ1496"/>
    <property type="match status" value="1"/>
</dbReference>
<proteinExistence type="predicted"/>
<dbReference type="InterPro" id="IPR038695">
    <property type="entry name" value="Saro_0823-like_sf"/>
</dbReference>
<dbReference type="AlphaFoldDB" id="A0A2R4XHW6"/>
<keyword evidence="1" id="KW-0732">Signal</keyword>
<dbReference type="OrthoDB" id="5526466at2"/>
<evidence type="ECO:0000256" key="1">
    <source>
        <dbReference type="SAM" id="SignalP"/>
    </source>
</evidence>
<organism evidence="2 3">
    <name type="scientific">Orrella marina</name>
    <dbReference type="NCBI Taxonomy" id="2163011"/>
    <lineage>
        <taxon>Bacteria</taxon>
        <taxon>Pseudomonadati</taxon>
        <taxon>Pseudomonadota</taxon>
        <taxon>Betaproteobacteria</taxon>
        <taxon>Burkholderiales</taxon>
        <taxon>Alcaligenaceae</taxon>
        <taxon>Orrella</taxon>
    </lineage>
</organism>
<keyword evidence="3" id="KW-1185">Reference proteome</keyword>
<protein>
    <submittedName>
        <fullName evidence="2">DUF192 domain-containing protein</fullName>
    </submittedName>
</protein>
<feature type="chain" id="PRO_5015311841" evidence="1">
    <location>
        <begin position="34"/>
        <end position="160"/>
    </location>
</feature>
<evidence type="ECO:0000313" key="3">
    <source>
        <dbReference type="Proteomes" id="UP000244571"/>
    </source>
</evidence>
<reference evidence="2 3" key="1">
    <citation type="submission" date="2018-04" db="EMBL/GenBank/DDBJ databases">
        <title>Bordetella sp. HZ20 isolated from seawater.</title>
        <authorList>
            <person name="Sun C."/>
        </authorList>
    </citation>
    <scope>NUCLEOTIDE SEQUENCE [LARGE SCALE GENOMIC DNA]</scope>
    <source>
        <strain evidence="2 3">HZ20</strain>
    </source>
</reference>